<feature type="compositionally biased region" description="Polar residues" evidence="1">
    <location>
        <begin position="1"/>
        <end position="12"/>
    </location>
</feature>
<dbReference type="Gene3D" id="1.20.910.10">
    <property type="entry name" value="Heme oxygenase-like"/>
    <property type="match status" value="1"/>
</dbReference>
<evidence type="ECO:0000313" key="3">
    <source>
        <dbReference type="Proteomes" id="UP000034841"/>
    </source>
</evidence>
<dbReference type="AlphaFoldDB" id="A0A0F8BNQ9"/>
<dbReference type="Proteomes" id="UP000034841">
    <property type="component" value="Unassembled WGS sequence"/>
</dbReference>
<feature type="region of interest" description="Disordered" evidence="1">
    <location>
        <begin position="195"/>
        <end position="228"/>
    </location>
</feature>
<gene>
    <name evidence="2" type="ORF">CFO_g3451</name>
</gene>
<keyword evidence="3" id="KW-1185">Reference proteome</keyword>
<protein>
    <submittedName>
        <fullName evidence="2">Uncharacterized protein</fullName>
    </submittedName>
</protein>
<accession>A0A0F8BNQ9</accession>
<feature type="compositionally biased region" description="Gly residues" evidence="1">
    <location>
        <begin position="355"/>
        <end position="364"/>
    </location>
</feature>
<dbReference type="EMBL" id="LBBL01000175">
    <property type="protein sequence ID" value="KKF94173.1"/>
    <property type="molecule type" value="Genomic_DNA"/>
</dbReference>
<feature type="compositionally biased region" description="Low complexity" evidence="1">
    <location>
        <begin position="334"/>
        <end position="354"/>
    </location>
</feature>
<evidence type="ECO:0000313" key="2">
    <source>
        <dbReference type="EMBL" id="KKF94173.1"/>
    </source>
</evidence>
<dbReference type="OrthoDB" id="652091at2759"/>
<organism evidence="2 3">
    <name type="scientific">Ceratocystis fimbriata f. sp. platani</name>
    <dbReference type="NCBI Taxonomy" id="88771"/>
    <lineage>
        <taxon>Eukaryota</taxon>
        <taxon>Fungi</taxon>
        <taxon>Dikarya</taxon>
        <taxon>Ascomycota</taxon>
        <taxon>Pezizomycotina</taxon>
        <taxon>Sordariomycetes</taxon>
        <taxon>Hypocreomycetidae</taxon>
        <taxon>Microascales</taxon>
        <taxon>Ceratocystidaceae</taxon>
        <taxon>Ceratocystis</taxon>
    </lineage>
</organism>
<feature type="region of interest" description="Disordered" evidence="1">
    <location>
        <begin position="1"/>
        <end position="23"/>
    </location>
</feature>
<evidence type="ECO:0000256" key="1">
    <source>
        <dbReference type="SAM" id="MobiDB-lite"/>
    </source>
</evidence>
<dbReference type="InterPro" id="IPR016084">
    <property type="entry name" value="Haem_Oase-like_multi-hlx"/>
</dbReference>
<sequence length="473" mass="50540">MSSPTFSHNPTLAGSPRQVPIDNPIQTSRTFQETDASTHIYLRNLANLVSSRLPKAFPPYASDPSLFAAGLLYFAPIFSAVTEIWRKQISDNDEDVDPKDDAVPCNPTAASAIQPLIKILIERERGMRVDLSDLCGWDAGDLDRELSAMMAENAFLGDIVSHISDACAANGNVLLGYCYTLLESMRLTSDHLRPKMPHTVSNGTATAPASGPASGTATPNSAAAAAAATFTPPPPEFWQKRCSALCPMAPNLVSRRTGHVRVQPVIAMCMTAERSAERQQLIVTAFQKADLVLDDNQAKEVTEEARFLAQSLIKIVQELDMICWNTVPAAKSSAKGGVASSTKGTRAPAPALAAGGVGLAGTGPDGKRKGHPRRAARDSVQLNRERKWCVAGLDELGLRMAYDLQAGSGTDGLGSGENAVPRVDAHSTGTRISGEEGLPVSENASETEDDLCASIRRTRLVKFDNVLPHRESD</sequence>
<feature type="region of interest" description="Disordered" evidence="1">
    <location>
        <begin position="334"/>
        <end position="379"/>
    </location>
</feature>
<feature type="region of interest" description="Disordered" evidence="1">
    <location>
        <begin position="411"/>
        <end position="449"/>
    </location>
</feature>
<reference evidence="2 3" key="1">
    <citation type="submission" date="2015-04" db="EMBL/GenBank/DDBJ databases">
        <title>Genome sequence of Ceratocystis platani, a major pathogen of plane trees.</title>
        <authorList>
            <person name="Belbahri L."/>
        </authorList>
    </citation>
    <scope>NUCLEOTIDE SEQUENCE [LARGE SCALE GENOMIC DNA]</scope>
    <source>
        <strain evidence="2 3">CFO</strain>
    </source>
</reference>
<proteinExistence type="predicted"/>
<feature type="compositionally biased region" description="Low complexity" evidence="1">
    <location>
        <begin position="212"/>
        <end position="228"/>
    </location>
</feature>
<name>A0A0F8BNQ9_CERFI</name>
<comment type="caution">
    <text evidence="2">The sequence shown here is derived from an EMBL/GenBank/DDBJ whole genome shotgun (WGS) entry which is preliminary data.</text>
</comment>